<reference evidence="1" key="1">
    <citation type="journal article" date="2012" name="Science">
        <title>Fermentation, hydrogen, and sulfur metabolism in multiple uncultivated bacterial phyla.</title>
        <authorList>
            <person name="Wrighton K.C."/>
            <person name="Thomas B.C."/>
            <person name="Sharon I."/>
            <person name="Miller C.S."/>
            <person name="Castelle C.J."/>
            <person name="VerBerkmoes N.C."/>
            <person name="Wilkins M.J."/>
            <person name="Hettich R.L."/>
            <person name="Lipton M.S."/>
            <person name="Williams K.H."/>
            <person name="Long P.E."/>
            <person name="Banfield J.F."/>
        </authorList>
    </citation>
    <scope>NUCLEOTIDE SEQUENCE [LARGE SCALE GENOMIC DNA]</scope>
</reference>
<name>K2AYE2_9BACT</name>
<proteinExistence type="predicted"/>
<evidence type="ECO:0000313" key="1">
    <source>
        <dbReference type="EMBL" id="EKD66781.1"/>
    </source>
</evidence>
<dbReference type="AlphaFoldDB" id="K2AYE2"/>
<sequence length="64" mass="7990">MKVLPWTDIEKWEQYIDKQDWKTWYQNGWYDGFSMMNHLFTKPRAWYKNRWVPTVLCETVESIA</sequence>
<gene>
    <name evidence="1" type="ORF">ACD_49C00009G0006</name>
</gene>
<comment type="caution">
    <text evidence="1">The sequence shown here is derived from an EMBL/GenBank/DDBJ whole genome shotgun (WGS) entry which is preliminary data.</text>
</comment>
<dbReference type="EMBL" id="AMFJ01021595">
    <property type="protein sequence ID" value="EKD66781.1"/>
    <property type="molecule type" value="Genomic_DNA"/>
</dbReference>
<accession>K2AYE2</accession>
<organism evidence="1">
    <name type="scientific">uncultured bacterium</name>
    <name type="common">gcode 4</name>
    <dbReference type="NCBI Taxonomy" id="1234023"/>
    <lineage>
        <taxon>Bacteria</taxon>
        <taxon>environmental samples</taxon>
    </lineage>
</organism>
<protein>
    <submittedName>
        <fullName evidence="1">Uncharacterized protein</fullName>
    </submittedName>
</protein>